<evidence type="ECO:0000256" key="2">
    <source>
        <dbReference type="ARBA" id="ARBA00022801"/>
    </source>
</evidence>
<keyword evidence="2" id="KW-0378">Hydrolase</keyword>
<organism evidence="4 5">
    <name type="scientific">Hevea brasiliensis</name>
    <name type="common">Para rubber tree</name>
    <name type="synonym">Siphonia brasiliensis</name>
    <dbReference type="NCBI Taxonomy" id="3981"/>
    <lineage>
        <taxon>Eukaryota</taxon>
        <taxon>Viridiplantae</taxon>
        <taxon>Streptophyta</taxon>
        <taxon>Embryophyta</taxon>
        <taxon>Tracheophyta</taxon>
        <taxon>Spermatophyta</taxon>
        <taxon>Magnoliopsida</taxon>
        <taxon>eudicotyledons</taxon>
        <taxon>Gunneridae</taxon>
        <taxon>Pentapetalae</taxon>
        <taxon>rosids</taxon>
        <taxon>fabids</taxon>
        <taxon>Malpighiales</taxon>
        <taxon>Euphorbiaceae</taxon>
        <taxon>Crotonoideae</taxon>
        <taxon>Micrandreae</taxon>
        <taxon>Hevea</taxon>
    </lineage>
</organism>
<dbReference type="EMBL" id="JAAGAX010000005">
    <property type="protein sequence ID" value="KAF2313187.1"/>
    <property type="molecule type" value="Genomic_DNA"/>
</dbReference>
<dbReference type="GO" id="GO:0019693">
    <property type="term" value="P:ribose phosphate metabolic process"/>
    <property type="evidence" value="ECO:0007669"/>
    <property type="project" value="TreeGrafter"/>
</dbReference>
<comment type="cofactor">
    <cofactor evidence="1">
        <name>Mg(2+)</name>
        <dbReference type="ChEBI" id="CHEBI:18420"/>
    </cofactor>
</comment>
<accession>A0A6A6MJP0</accession>
<gene>
    <name evidence="4" type="ORF">GH714_009689</name>
</gene>
<dbReference type="GO" id="GO:0080041">
    <property type="term" value="F:ADP-ribose pyrophosphohydrolase activity"/>
    <property type="evidence" value="ECO:0007669"/>
    <property type="project" value="TreeGrafter"/>
</dbReference>
<protein>
    <recommendedName>
        <fullName evidence="3">Nudix hydrolase domain-containing protein</fullName>
    </recommendedName>
</protein>
<dbReference type="Pfam" id="PF00293">
    <property type="entry name" value="NUDIX"/>
    <property type="match status" value="1"/>
</dbReference>
<evidence type="ECO:0000313" key="4">
    <source>
        <dbReference type="EMBL" id="KAF2313187.1"/>
    </source>
</evidence>
<reference evidence="4 5" key="1">
    <citation type="journal article" date="2020" name="Mol. Plant">
        <title>The Chromosome-Based Rubber Tree Genome Provides New Insights into Spurge Genome Evolution and Rubber Biosynthesis.</title>
        <authorList>
            <person name="Liu J."/>
            <person name="Shi C."/>
            <person name="Shi C.C."/>
            <person name="Li W."/>
            <person name="Zhang Q.J."/>
            <person name="Zhang Y."/>
            <person name="Li K."/>
            <person name="Lu H.F."/>
            <person name="Shi C."/>
            <person name="Zhu S.T."/>
            <person name="Xiao Z.Y."/>
            <person name="Nan H."/>
            <person name="Yue Y."/>
            <person name="Zhu X.G."/>
            <person name="Wu Y."/>
            <person name="Hong X.N."/>
            <person name="Fan G.Y."/>
            <person name="Tong Y."/>
            <person name="Zhang D."/>
            <person name="Mao C.L."/>
            <person name="Liu Y.L."/>
            <person name="Hao S.J."/>
            <person name="Liu W.Q."/>
            <person name="Lv M.Q."/>
            <person name="Zhang H.B."/>
            <person name="Liu Y."/>
            <person name="Hu-Tang G.R."/>
            <person name="Wang J.P."/>
            <person name="Wang J.H."/>
            <person name="Sun Y.H."/>
            <person name="Ni S.B."/>
            <person name="Chen W.B."/>
            <person name="Zhang X.C."/>
            <person name="Jiao Y.N."/>
            <person name="Eichler E.E."/>
            <person name="Li G.H."/>
            <person name="Liu X."/>
            <person name="Gao L.Z."/>
        </authorList>
    </citation>
    <scope>NUCLEOTIDE SEQUENCE [LARGE SCALE GENOMIC DNA]</scope>
    <source>
        <strain evidence="5">cv. GT1</strain>
        <tissue evidence="4">Leaf</tissue>
    </source>
</reference>
<evidence type="ECO:0000313" key="5">
    <source>
        <dbReference type="Proteomes" id="UP000467840"/>
    </source>
</evidence>
<dbReference type="GO" id="GO:0080042">
    <property type="term" value="F:ADP-glucose pyrophosphohydrolase activity"/>
    <property type="evidence" value="ECO:0007669"/>
    <property type="project" value="TreeGrafter"/>
</dbReference>
<sequence>MLFLLNRVPTARLVLELPAGMLDDDKGDFVGTAVREVEEETGIHLNLEDMVDLTAFLDPTTGCRVIPSPVLTNFEKKLSVTYISCLPSMFREDVMKKLAFSFIEDVLIKMSSHNYNGKESGLHDRGELIKVRVVPCNTLAHDRRC</sequence>
<keyword evidence="5" id="KW-1185">Reference proteome</keyword>
<dbReference type="GO" id="GO:0006753">
    <property type="term" value="P:nucleoside phosphate metabolic process"/>
    <property type="evidence" value="ECO:0007669"/>
    <property type="project" value="TreeGrafter"/>
</dbReference>
<dbReference type="InterPro" id="IPR000086">
    <property type="entry name" value="NUDIX_hydrolase_dom"/>
</dbReference>
<evidence type="ECO:0000259" key="3">
    <source>
        <dbReference type="PROSITE" id="PS51462"/>
    </source>
</evidence>
<proteinExistence type="predicted"/>
<dbReference type="PANTHER" id="PTHR11839:SF18">
    <property type="entry name" value="NUDIX HYDROLASE DOMAIN-CONTAINING PROTEIN"/>
    <property type="match status" value="1"/>
</dbReference>
<dbReference type="PROSITE" id="PS51462">
    <property type="entry name" value="NUDIX"/>
    <property type="match status" value="1"/>
</dbReference>
<evidence type="ECO:0000256" key="1">
    <source>
        <dbReference type="ARBA" id="ARBA00001946"/>
    </source>
</evidence>
<dbReference type="InterPro" id="IPR015797">
    <property type="entry name" value="NUDIX_hydrolase-like_dom_sf"/>
</dbReference>
<feature type="domain" description="Nudix hydrolase" evidence="3">
    <location>
        <begin position="1"/>
        <end position="123"/>
    </location>
</feature>
<dbReference type="Gene3D" id="3.90.79.10">
    <property type="entry name" value="Nucleoside Triphosphate Pyrophosphohydrolase"/>
    <property type="match status" value="1"/>
</dbReference>
<dbReference type="AlphaFoldDB" id="A0A6A6MJP0"/>
<dbReference type="SUPFAM" id="SSF55811">
    <property type="entry name" value="Nudix"/>
    <property type="match status" value="1"/>
</dbReference>
<comment type="caution">
    <text evidence="4">The sequence shown here is derived from an EMBL/GenBank/DDBJ whole genome shotgun (WGS) entry which is preliminary data.</text>
</comment>
<name>A0A6A6MJP0_HEVBR</name>
<dbReference type="PANTHER" id="PTHR11839">
    <property type="entry name" value="UDP/ADP-SUGAR PYROPHOSPHATASE"/>
    <property type="match status" value="1"/>
</dbReference>
<dbReference type="Proteomes" id="UP000467840">
    <property type="component" value="Chromosome 15"/>
</dbReference>